<dbReference type="InterPro" id="IPR001251">
    <property type="entry name" value="CRAL-TRIO_dom"/>
</dbReference>
<evidence type="ECO:0000313" key="3">
    <source>
        <dbReference type="Proteomes" id="UP000198287"/>
    </source>
</evidence>
<comment type="caution">
    <text evidence="2">The sequence shown here is derived from an EMBL/GenBank/DDBJ whole genome shotgun (WGS) entry which is preliminary data.</text>
</comment>
<gene>
    <name evidence="2" type="ORF">Fcan01_13431</name>
</gene>
<protein>
    <recommendedName>
        <fullName evidence="1">CRAL-TRIO domain-containing protein</fullName>
    </recommendedName>
</protein>
<dbReference type="SUPFAM" id="SSF46938">
    <property type="entry name" value="CRAL/TRIO N-terminal domain"/>
    <property type="match status" value="1"/>
</dbReference>
<dbReference type="PROSITE" id="PS50191">
    <property type="entry name" value="CRAL_TRIO"/>
    <property type="match status" value="1"/>
</dbReference>
<dbReference type="CDD" id="cd00170">
    <property type="entry name" value="SEC14"/>
    <property type="match status" value="1"/>
</dbReference>
<dbReference type="EMBL" id="LNIX01000007">
    <property type="protein sequence ID" value="OXA52102.1"/>
    <property type="molecule type" value="Genomic_DNA"/>
</dbReference>
<dbReference type="InterPro" id="IPR011074">
    <property type="entry name" value="CRAL/TRIO_N_dom"/>
</dbReference>
<dbReference type="Gene3D" id="3.40.525.10">
    <property type="entry name" value="CRAL-TRIO lipid binding domain"/>
    <property type="match status" value="1"/>
</dbReference>
<dbReference type="Pfam" id="PF00650">
    <property type="entry name" value="CRAL_TRIO"/>
    <property type="match status" value="1"/>
</dbReference>
<feature type="domain" description="CRAL-TRIO" evidence="1">
    <location>
        <begin position="69"/>
        <end position="245"/>
    </location>
</feature>
<sequence length="264" mass="30808">MALAKNSDEILALEKFEKIVKDLKVDRGTMMRFLRARNLDQANAEAMLRAYVHWKSNNIYEPALKGWKPEKDFMLKFEAFRCGADTEGRPVFYIHFDTWMPSRPLFDDFAPFDLVLFAYKTFIDLYEDIAKTEHQQVVAILDNQDIGFSKIFHEVQHWTGIQTLIDIWQLYEANFPETLHKAFFINTARPFMLGFNLMKPFIAKHTLAKISIYGTDEDKWKPDLHNFLPNDSIPEKFGGCATLVHVYDIVYDGIMAKLKGEKIH</sequence>
<dbReference type="OrthoDB" id="7837562at2759"/>
<evidence type="ECO:0000259" key="1">
    <source>
        <dbReference type="PROSITE" id="PS50191"/>
    </source>
</evidence>
<keyword evidence="3" id="KW-1185">Reference proteome</keyword>
<proteinExistence type="predicted"/>
<dbReference type="Proteomes" id="UP000198287">
    <property type="component" value="Unassembled WGS sequence"/>
</dbReference>
<reference evidence="2 3" key="1">
    <citation type="submission" date="2015-12" db="EMBL/GenBank/DDBJ databases">
        <title>The genome of Folsomia candida.</title>
        <authorList>
            <person name="Faddeeva A."/>
            <person name="Derks M.F."/>
            <person name="Anvar Y."/>
            <person name="Smit S."/>
            <person name="Van Straalen N."/>
            <person name="Roelofs D."/>
        </authorList>
    </citation>
    <scope>NUCLEOTIDE SEQUENCE [LARGE SCALE GENOMIC DNA]</scope>
    <source>
        <strain evidence="2 3">VU population</strain>
        <tissue evidence="2">Whole body</tissue>
    </source>
</reference>
<dbReference type="PRINTS" id="PR00180">
    <property type="entry name" value="CRETINALDHBP"/>
</dbReference>
<dbReference type="InterPro" id="IPR036865">
    <property type="entry name" value="CRAL-TRIO_dom_sf"/>
</dbReference>
<dbReference type="GO" id="GO:0005737">
    <property type="term" value="C:cytoplasm"/>
    <property type="evidence" value="ECO:0007669"/>
    <property type="project" value="TreeGrafter"/>
</dbReference>
<dbReference type="SMART" id="SM01100">
    <property type="entry name" value="CRAL_TRIO_N"/>
    <property type="match status" value="1"/>
</dbReference>
<dbReference type="InterPro" id="IPR036273">
    <property type="entry name" value="CRAL/TRIO_N_dom_sf"/>
</dbReference>
<dbReference type="PANTHER" id="PTHR23324:SF83">
    <property type="entry name" value="SEC14-LIKE PROTEIN 2"/>
    <property type="match status" value="1"/>
</dbReference>
<dbReference type="SUPFAM" id="SSF52087">
    <property type="entry name" value="CRAL/TRIO domain"/>
    <property type="match status" value="1"/>
</dbReference>
<accession>A0A226E2Z2</accession>
<dbReference type="Pfam" id="PF03765">
    <property type="entry name" value="CRAL_TRIO_N"/>
    <property type="match status" value="1"/>
</dbReference>
<dbReference type="AlphaFoldDB" id="A0A226E2Z2"/>
<dbReference type="SMART" id="SM00516">
    <property type="entry name" value="SEC14"/>
    <property type="match status" value="1"/>
</dbReference>
<name>A0A226E2Z2_FOLCA</name>
<evidence type="ECO:0000313" key="2">
    <source>
        <dbReference type="EMBL" id="OXA52102.1"/>
    </source>
</evidence>
<dbReference type="PANTHER" id="PTHR23324">
    <property type="entry name" value="SEC14 RELATED PROTEIN"/>
    <property type="match status" value="1"/>
</dbReference>
<organism evidence="2 3">
    <name type="scientific">Folsomia candida</name>
    <name type="common">Springtail</name>
    <dbReference type="NCBI Taxonomy" id="158441"/>
    <lineage>
        <taxon>Eukaryota</taxon>
        <taxon>Metazoa</taxon>
        <taxon>Ecdysozoa</taxon>
        <taxon>Arthropoda</taxon>
        <taxon>Hexapoda</taxon>
        <taxon>Collembola</taxon>
        <taxon>Entomobryomorpha</taxon>
        <taxon>Isotomoidea</taxon>
        <taxon>Isotomidae</taxon>
        <taxon>Proisotominae</taxon>
        <taxon>Folsomia</taxon>
    </lineage>
</organism>
<dbReference type="InterPro" id="IPR051064">
    <property type="entry name" value="SEC14/CRAL-TRIO_domain"/>
</dbReference>